<dbReference type="SUPFAM" id="SSF50998">
    <property type="entry name" value="Quinoprotein alcohol dehydrogenase-like"/>
    <property type="match status" value="1"/>
</dbReference>
<dbReference type="InterPro" id="IPR039535">
    <property type="entry name" value="ASST-like"/>
</dbReference>
<evidence type="ECO:0000256" key="1">
    <source>
        <dbReference type="SAM" id="SignalP"/>
    </source>
</evidence>
<dbReference type="InterPro" id="IPR011047">
    <property type="entry name" value="Quinoprotein_ADH-like_sf"/>
</dbReference>
<proteinExistence type="predicted"/>
<name>A0AAW0CER2_9AGAR</name>
<evidence type="ECO:0000313" key="2">
    <source>
        <dbReference type="EMBL" id="KAK7037525.1"/>
    </source>
</evidence>
<reference evidence="2 3" key="1">
    <citation type="submission" date="2024-01" db="EMBL/GenBank/DDBJ databases">
        <title>A draft genome for a cacao thread blight-causing isolate of Paramarasmius palmivorus.</title>
        <authorList>
            <person name="Baruah I.K."/>
            <person name="Bukari Y."/>
            <person name="Amoako-Attah I."/>
            <person name="Meinhardt L.W."/>
            <person name="Bailey B.A."/>
            <person name="Cohen S.P."/>
        </authorList>
    </citation>
    <scope>NUCLEOTIDE SEQUENCE [LARGE SCALE GENOMIC DNA]</scope>
    <source>
        <strain evidence="2 3">GH-12</strain>
    </source>
</reference>
<accession>A0AAW0CER2</accession>
<dbReference type="Proteomes" id="UP001383192">
    <property type="component" value="Unassembled WGS sequence"/>
</dbReference>
<comment type="caution">
    <text evidence="2">The sequence shown here is derived from an EMBL/GenBank/DDBJ whole genome shotgun (WGS) entry which is preliminary data.</text>
</comment>
<gene>
    <name evidence="2" type="ORF">VNI00_011017</name>
</gene>
<dbReference type="PANTHER" id="PTHR35340:SF5">
    <property type="entry name" value="ASST-DOMAIN-CONTAINING PROTEIN"/>
    <property type="match status" value="1"/>
</dbReference>
<evidence type="ECO:0000313" key="3">
    <source>
        <dbReference type="Proteomes" id="UP001383192"/>
    </source>
</evidence>
<dbReference type="Pfam" id="PF14269">
    <property type="entry name" value="Arylsulfotran_2"/>
    <property type="match status" value="1"/>
</dbReference>
<evidence type="ECO:0008006" key="4">
    <source>
        <dbReference type="Google" id="ProtNLM"/>
    </source>
</evidence>
<keyword evidence="1" id="KW-0732">Signal</keyword>
<dbReference type="InterPro" id="IPR053143">
    <property type="entry name" value="Arylsulfate_ST"/>
</dbReference>
<dbReference type="AlphaFoldDB" id="A0AAW0CER2"/>
<protein>
    <recommendedName>
        <fullName evidence="4">ASST-domain-containing protein</fullName>
    </recommendedName>
</protein>
<dbReference type="PANTHER" id="PTHR35340">
    <property type="entry name" value="PQQ ENZYME REPEAT PROTEIN-RELATED"/>
    <property type="match status" value="1"/>
</dbReference>
<dbReference type="EMBL" id="JAYKXP010000046">
    <property type="protein sequence ID" value="KAK7037525.1"/>
    <property type="molecule type" value="Genomic_DNA"/>
</dbReference>
<feature type="chain" id="PRO_5043552965" description="ASST-domain-containing protein" evidence="1">
    <location>
        <begin position="22"/>
        <end position="521"/>
    </location>
</feature>
<sequence>MKQMLPSILSSIIILSRFASAEKAFIQDSAYENGEYGPGPTQSFQAVDYKPVQWNYVLPTDNSTELKVSTGLIFSAPRGADVAQPGGVISNLDGTMVYSAAEYGQTMTFMKVQYNETDHILLWTGQFLSAGYGYGRNLLLNQKYEVVANFTTDLDGVLADFHDTFITAEGTAIMTAYATVPRDLTPYNGPNPGFIVGGVFQEIEIETGHVLFMWNSLDHVDPTEGYADPGPTGGSTESPWDYFHINSVEKDSAGNYLISARHTHAVYYIDGQSGEIIWRLNGKKSDFTMTTGTPFTWQHDARWQGENVISLFDNAASTWQEDGETARGIVLSIDTESKTATLIEELFPFNRMPSPSQGNMQVMENGNMMVGWGKNPYFSEYDADGNILYSVHFGIGDVQAYRAYRFDWTARPSTRPTIGLKAENSVVDVYASWNGATEVVIWELFASTAEAPTEMVSLTTVPKTDFETTIPYTGEVDYAYFQIAPKNADGQYLAYSDLLGLDGTRIVGPASQVVDAPPLNA</sequence>
<organism evidence="2 3">
    <name type="scientific">Paramarasmius palmivorus</name>
    <dbReference type="NCBI Taxonomy" id="297713"/>
    <lineage>
        <taxon>Eukaryota</taxon>
        <taxon>Fungi</taxon>
        <taxon>Dikarya</taxon>
        <taxon>Basidiomycota</taxon>
        <taxon>Agaricomycotina</taxon>
        <taxon>Agaricomycetes</taxon>
        <taxon>Agaricomycetidae</taxon>
        <taxon>Agaricales</taxon>
        <taxon>Marasmiineae</taxon>
        <taxon>Marasmiaceae</taxon>
        <taxon>Paramarasmius</taxon>
    </lineage>
</organism>
<feature type="signal peptide" evidence="1">
    <location>
        <begin position="1"/>
        <end position="21"/>
    </location>
</feature>
<keyword evidence="3" id="KW-1185">Reference proteome</keyword>